<proteinExistence type="predicted"/>
<keyword evidence="6" id="KW-0732">Signal</keyword>
<evidence type="ECO:0000256" key="5">
    <source>
        <dbReference type="PROSITE-ProRule" id="PRU00473"/>
    </source>
</evidence>
<dbReference type="InterPro" id="IPR011990">
    <property type="entry name" value="TPR-like_helical_dom_sf"/>
</dbReference>
<dbReference type="Pfam" id="PF00691">
    <property type="entry name" value="OmpA"/>
    <property type="match status" value="1"/>
</dbReference>
<dbReference type="PRINTS" id="PR01021">
    <property type="entry name" value="OMPADOMAIN"/>
</dbReference>
<comment type="caution">
    <text evidence="8">The sequence shown here is derived from an EMBL/GenBank/DDBJ whole genome shotgun (WGS) entry which is preliminary data.</text>
</comment>
<dbReference type="RefSeq" id="WP_259092431.1">
    <property type="nucleotide sequence ID" value="NZ_BAAAZC010000008.1"/>
</dbReference>
<evidence type="ECO:0000256" key="4">
    <source>
        <dbReference type="PROSITE-ProRule" id="PRU00339"/>
    </source>
</evidence>
<dbReference type="EMBL" id="BAAAZC010000008">
    <property type="protein sequence ID" value="GAA3964973.1"/>
    <property type="molecule type" value="Genomic_DNA"/>
</dbReference>
<name>A0ABP7PG11_9SPHI</name>
<comment type="subcellular location">
    <subcellularLocation>
        <location evidence="1">Cell outer membrane</location>
    </subcellularLocation>
</comment>
<dbReference type="PROSITE" id="PS50005">
    <property type="entry name" value="TPR"/>
    <property type="match status" value="1"/>
</dbReference>
<dbReference type="CDD" id="cd07185">
    <property type="entry name" value="OmpA_C-like"/>
    <property type="match status" value="1"/>
</dbReference>
<organism evidence="8 9">
    <name type="scientific">Mucilaginibacter dorajii</name>
    <dbReference type="NCBI Taxonomy" id="692994"/>
    <lineage>
        <taxon>Bacteria</taxon>
        <taxon>Pseudomonadati</taxon>
        <taxon>Bacteroidota</taxon>
        <taxon>Sphingobacteriia</taxon>
        <taxon>Sphingobacteriales</taxon>
        <taxon>Sphingobacteriaceae</taxon>
        <taxon>Mucilaginibacter</taxon>
    </lineage>
</organism>
<dbReference type="SUPFAM" id="SSF82171">
    <property type="entry name" value="DPP6 N-terminal domain-like"/>
    <property type="match status" value="1"/>
</dbReference>
<evidence type="ECO:0000256" key="6">
    <source>
        <dbReference type="SAM" id="SignalP"/>
    </source>
</evidence>
<dbReference type="PROSITE" id="PS50293">
    <property type="entry name" value="TPR_REGION"/>
    <property type="match status" value="1"/>
</dbReference>
<keyword evidence="4" id="KW-0802">TPR repeat</keyword>
<keyword evidence="2 5" id="KW-0472">Membrane</keyword>
<dbReference type="SMART" id="SM00028">
    <property type="entry name" value="TPR"/>
    <property type="match status" value="1"/>
</dbReference>
<dbReference type="InterPro" id="IPR050330">
    <property type="entry name" value="Bact_OuterMem_StrucFunc"/>
</dbReference>
<dbReference type="PANTHER" id="PTHR30329:SF21">
    <property type="entry name" value="LIPOPROTEIN YIAD-RELATED"/>
    <property type="match status" value="1"/>
</dbReference>
<gene>
    <name evidence="8" type="ORF">GCM10022210_11750</name>
</gene>
<dbReference type="Proteomes" id="UP001500742">
    <property type="component" value="Unassembled WGS sequence"/>
</dbReference>
<dbReference type="InterPro" id="IPR006665">
    <property type="entry name" value="OmpA-like"/>
</dbReference>
<dbReference type="SUPFAM" id="SSF103088">
    <property type="entry name" value="OmpA-like"/>
    <property type="match status" value="1"/>
</dbReference>
<evidence type="ECO:0000256" key="1">
    <source>
        <dbReference type="ARBA" id="ARBA00004442"/>
    </source>
</evidence>
<dbReference type="InterPro" id="IPR019734">
    <property type="entry name" value="TPR_rpt"/>
</dbReference>
<accession>A0ABP7PG11</accession>
<dbReference type="PROSITE" id="PS51123">
    <property type="entry name" value="OMPA_2"/>
    <property type="match status" value="1"/>
</dbReference>
<feature type="domain" description="OmpA-like" evidence="7">
    <location>
        <begin position="521"/>
        <end position="635"/>
    </location>
</feature>
<dbReference type="InterPro" id="IPR036737">
    <property type="entry name" value="OmpA-like_sf"/>
</dbReference>
<reference evidence="9" key="1">
    <citation type="journal article" date="2019" name="Int. J. Syst. Evol. Microbiol.">
        <title>The Global Catalogue of Microorganisms (GCM) 10K type strain sequencing project: providing services to taxonomists for standard genome sequencing and annotation.</title>
        <authorList>
            <consortium name="The Broad Institute Genomics Platform"/>
            <consortium name="The Broad Institute Genome Sequencing Center for Infectious Disease"/>
            <person name="Wu L."/>
            <person name="Ma J."/>
        </authorList>
    </citation>
    <scope>NUCLEOTIDE SEQUENCE [LARGE SCALE GENOMIC DNA]</scope>
    <source>
        <strain evidence="9">JCM 16601</strain>
    </source>
</reference>
<dbReference type="InterPro" id="IPR011042">
    <property type="entry name" value="6-blade_b-propeller_TolB-like"/>
</dbReference>
<keyword evidence="3" id="KW-0998">Cell outer membrane</keyword>
<dbReference type="SUPFAM" id="SSF48452">
    <property type="entry name" value="TPR-like"/>
    <property type="match status" value="1"/>
</dbReference>
<protein>
    <submittedName>
        <fullName evidence="8">OmpA family protein</fullName>
    </submittedName>
</protein>
<dbReference type="Gene3D" id="1.25.40.10">
    <property type="entry name" value="Tetratricopeptide repeat domain"/>
    <property type="match status" value="1"/>
</dbReference>
<feature type="signal peptide" evidence="6">
    <location>
        <begin position="1"/>
        <end position="19"/>
    </location>
</feature>
<feature type="repeat" description="TPR" evidence="4">
    <location>
        <begin position="65"/>
        <end position="98"/>
    </location>
</feature>
<evidence type="ECO:0000313" key="9">
    <source>
        <dbReference type="Proteomes" id="UP001500742"/>
    </source>
</evidence>
<keyword evidence="9" id="KW-1185">Reference proteome</keyword>
<dbReference type="Pfam" id="PF07676">
    <property type="entry name" value="PD40"/>
    <property type="match status" value="2"/>
</dbReference>
<evidence type="ECO:0000256" key="3">
    <source>
        <dbReference type="ARBA" id="ARBA00023237"/>
    </source>
</evidence>
<dbReference type="Gene3D" id="3.30.1330.60">
    <property type="entry name" value="OmpA-like domain"/>
    <property type="match status" value="1"/>
</dbReference>
<dbReference type="InterPro" id="IPR006664">
    <property type="entry name" value="OMP_bac"/>
</dbReference>
<feature type="chain" id="PRO_5045552892" evidence="6">
    <location>
        <begin position="20"/>
        <end position="635"/>
    </location>
</feature>
<dbReference type="PANTHER" id="PTHR30329">
    <property type="entry name" value="STATOR ELEMENT OF FLAGELLAR MOTOR COMPLEX"/>
    <property type="match status" value="1"/>
</dbReference>
<evidence type="ECO:0000259" key="7">
    <source>
        <dbReference type="PROSITE" id="PS51123"/>
    </source>
</evidence>
<evidence type="ECO:0000313" key="8">
    <source>
        <dbReference type="EMBL" id="GAA3964973.1"/>
    </source>
</evidence>
<dbReference type="Gene3D" id="2.120.10.30">
    <property type="entry name" value="TolB, C-terminal domain"/>
    <property type="match status" value="1"/>
</dbReference>
<evidence type="ECO:0000256" key="2">
    <source>
        <dbReference type="ARBA" id="ARBA00023136"/>
    </source>
</evidence>
<dbReference type="InterPro" id="IPR011659">
    <property type="entry name" value="WD40"/>
</dbReference>
<sequence length="635" mass="71724">MRIAFLSILLFFLSVTAWSQQRQYSTKNSEAIKYFAQAGQNIDEHYYDDAIDNLLKAINEDSKFVEAHAQLGDVYRTRHMYKQAIEQYLKVIDLNPEFNRGIYLKIGETEIYEAKYPQAQQHLEKYLTYPDITPQNNEFAQKLITDAKFSIQAIQHPVPFKPINMGPNINTAYDEYLPVGTADESMLIFTRKINNNEDFYKSLKIKGKWDTATYLSSRINTDQYNEGAQSLSQDGKFLFFTGCNRPDGLGRCDIYISKKLGDDWGKPFDLSAPVNTSGWESQPSISADGRTLYFVSNKKGGYGGYDIWKSTLTDKGWGEPENLGPNINTAYNEQSPFIHPDDSTLYFCSNGWPGLGNKDLFVSRLGKDGKWQKPQNLGYPINTNGDENGLTLTAYGTYAFFASDNANLGGFGGYDIYTFELPANLRPHIVTYVKGNVADAKTKEPLEAAVEIIDLEKNKPVYQDYSNQDDGDFLATLTTGKDYALNISKSGYLFYSANFSLIGYKEQKPFHIKALLEPIEVGNKVILKNIFFDTNKFDLKRESKTELTKLIEFLAVNPTVHIEISGHTDNVGADLANQILSENRAKSVYQYLISNGIPAARLVYKGYGKTQPIAPNVTEEDKALNRRTEFMIIAK</sequence>